<name>A0A9P0P259_ACAOB</name>
<evidence type="ECO:0000256" key="2">
    <source>
        <dbReference type="ARBA" id="ARBA00009671"/>
    </source>
</evidence>
<evidence type="ECO:0000259" key="8">
    <source>
        <dbReference type="Pfam" id="PF04547"/>
    </source>
</evidence>
<dbReference type="Proteomes" id="UP001152888">
    <property type="component" value="Unassembled WGS sequence"/>
</dbReference>
<protein>
    <recommendedName>
        <fullName evidence="6">Anoctamin</fullName>
    </recommendedName>
</protein>
<feature type="transmembrane region" description="Helical" evidence="6">
    <location>
        <begin position="227"/>
        <end position="246"/>
    </location>
</feature>
<gene>
    <name evidence="9" type="ORF">ACAOBT_LOCUS7049</name>
</gene>
<evidence type="ECO:0000256" key="5">
    <source>
        <dbReference type="ARBA" id="ARBA00023136"/>
    </source>
</evidence>
<feature type="region of interest" description="Disordered" evidence="7">
    <location>
        <begin position="297"/>
        <end position="326"/>
    </location>
</feature>
<comment type="caution">
    <text evidence="9">The sequence shown here is derived from an EMBL/GenBank/DDBJ whole genome shotgun (WGS) entry which is preliminary data.</text>
</comment>
<feature type="region of interest" description="Disordered" evidence="7">
    <location>
        <begin position="621"/>
        <end position="648"/>
    </location>
</feature>
<dbReference type="GO" id="GO:0005886">
    <property type="term" value="C:plasma membrane"/>
    <property type="evidence" value="ECO:0007669"/>
    <property type="project" value="TreeGrafter"/>
</dbReference>
<keyword evidence="3 6" id="KW-0812">Transmembrane</keyword>
<proteinExistence type="inferred from homology"/>
<feature type="domain" description="Anoctamin transmembrane" evidence="8">
    <location>
        <begin position="19"/>
        <end position="476"/>
    </location>
</feature>
<comment type="caution">
    <text evidence="6">Lacks conserved residue(s) required for the propagation of feature annotation.</text>
</comment>
<dbReference type="OrthoDB" id="296386at2759"/>
<sequence length="769" mass="86235">MLQKTWVRDIFSRQPLDEIAEYFGVKIGMYFAWLGHYTTALVIPAVVGLIFWSISNGKNQTLEDAGYVIFSVFNIVWVTTYLQAWKRYSAELAFRWGTLDQRDDLLADPRPLFRGPLHISPVTKRPEPYHAAWKRHAFRYCVSVPVIMACLVLVFCIMAVSLQIQDYWDTFVRNHSLPNWLCYLPKILLAVVISLMDEAYFKIAVWLNDRENYRLETKYENHLIGKVALFQFVNSFLSLFYIAFYLQDQARLKEQLAALLITRQVIGNLKESALPYMLERMRLAKMSFDMWGAISPVGPKPTPGSESKDTNDESLSGDGDEPTGKRMMSQAELESTLYKYDGTFSDHLEMAIQLGYVILFSAAFSPAALCALLNNLIEIRVDAFKLVCICQRPFGQRVPNIGTWQTVMEYMSIMAVLVNCALIGLSGQVHRIFSDMNATQTILLIVALEHIMLVIRFIITCAIPDIPGWLATEMAKMEWARREAIRGSNTPPSPVEPISKHIGRFSVSPSHSLMKAVESTRSTENLRPTDVDYAKETTPVATPTTPGPSTSSTPIDRQRGITAGGIAEIPPFRPRKSKELTPPEVEFSHHLTIGPGGGVDWVKRLKDESEIHKSTDCIVSKDASSSDSDLLKSIPMWPPRPRSPPTTHNISIRAKQMIPTDASLSDSAKSISSQEGADEAARAAEELAAKKTRVKQSLMKRARSVAIFSLKLKERRAREAQEKNAKPAVTPTVPLPQQGGELSCIPIEKLIQLEDLKNPQRSNNQDGAT</sequence>
<dbReference type="EMBL" id="CAKOFQ010006738">
    <property type="protein sequence ID" value="CAH1966795.1"/>
    <property type="molecule type" value="Genomic_DNA"/>
</dbReference>
<evidence type="ECO:0000313" key="9">
    <source>
        <dbReference type="EMBL" id="CAH1966795.1"/>
    </source>
</evidence>
<feature type="transmembrane region" description="Helical" evidence="6">
    <location>
        <begin position="410"/>
        <end position="429"/>
    </location>
</feature>
<dbReference type="PANTHER" id="PTHR12308:SF51">
    <property type="entry name" value="ANOCTAMIN-8"/>
    <property type="match status" value="1"/>
</dbReference>
<accession>A0A9P0P259</accession>
<reference evidence="9" key="1">
    <citation type="submission" date="2022-03" db="EMBL/GenBank/DDBJ databases">
        <authorList>
            <person name="Sayadi A."/>
        </authorList>
    </citation>
    <scope>NUCLEOTIDE SEQUENCE</scope>
</reference>
<dbReference type="AlphaFoldDB" id="A0A9P0P259"/>
<dbReference type="PANTHER" id="PTHR12308">
    <property type="entry name" value="ANOCTAMIN"/>
    <property type="match status" value="1"/>
</dbReference>
<keyword evidence="4 6" id="KW-1133">Transmembrane helix</keyword>
<keyword evidence="5 6" id="KW-0472">Membrane</keyword>
<feature type="compositionally biased region" description="Low complexity" evidence="7">
    <location>
        <begin position="537"/>
        <end position="554"/>
    </location>
</feature>
<comment type="subcellular location">
    <subcellularLocation>
        <location evidence="1 6">Membrane</location>
        <topology evidence="1 6">Multi-pass membrane protein</topology>
    </subcellularLocation>
</comment>
<feature type="transmembrane region" description="Helical" evidence="6">
    <location>
        <begin position="137"/>
        <end position="162"/>
    </location>
</feature>
<dbReference type="InterPro" id="IPR049452">
    <property type="entry name" value="Anoctamin_TM"/>
</dbReference>
<evidence type="ECO:0000256" key="7">
    <source>
        <dbReference type="SAM" id="MobiDB-lite"/>
    </source>
</evidence>
<feature type="transmembrane region" description="Helical" evidence="6">
    <location>
        <begin position="441"/>
        <end position="459"/>
    </location>
</feature>
<feature type="transmembrane region" description="Helical" evidence="6">
    <location>
        <begin position="66"/>
        <end position="85"/>
    </location>
</feature>
<feature type="region of interest" description="Disordered" evidence="7">
    <location>
        <begin position="535"/>
        <end position="558"/>
    </location>
</feature>
<feature type="transmembrane region" description="Helical" evidence="6">
    <location>
        <begin position="354"/>
        <end position="377"/>
    </location>
</feature>
<dbReference type="Pfam" id="PF04547">
    <property type="entry name" value="Anoctamin"/>
    <property type="match status" value="1"/>
</dbReference>
<evidence type="ECO:0000256" key="3">
    <source>
        <dbReference type="ARBA" id="ARBA00022692"/>
    </source>
</evidence>
<comment type="similarity">
    <text evidence="2 6">Belongs to the anoctamin family.</text>
</comment>
<organism evidence="9 10">
    <name type="scientific">Acanthoscelides obtectus</name>
    <name type="common">Bean weevil</name>
    <name type="synonym">Bruchus obtectus</name>
    <dbReference type="NCBI Taxonomy" id="200917"/>
    <lineage>
        <taxon>Eukaryota</taxon>
        <taxon>Metazoa</taxon>
        <taxon>Ecdysozoa</taxon>
        <taxon>Arthropoda</taxon>
        <taxon>Hexapoda</taxon>
        <taxon>Insecta</taxon>
        <taxon>Pterygota</taxon>
        <taxon>Neoptera</taxon>
        <taxon>Endopterygota</taxon>
        <taxon>Coleoptera</taxon>
        <taxon>Polyphaga</taxon>
        <taxon>Cucujiformia</taxon>
        <taxon>Chrysomeloidea</taxon>
        <taxon>Chrysomelidae</taxon>
        <taxon>Bruchinae</taxon>
        <taxon>Bruchini</taxon>
        <taxon>Acanthoscelides</taxon>
    </lineage>
</organism>
<feature type="transmembrane region" description="Helical" evidence="6">
    <location>
        <begin position="30"/>
        <end position="54"/>
    </location>
</feature>
<dbReference type="GO" id="GO:0005254">
    <property type="term" value="F:chloride channel activity"/>
    <property type="evidence" value="ECO:0007669"/>
    <property type="project" value="TreeGrafter"/>
</dbReference>
<evidence type="ECO:0000256" key="6">
    <source>
        <dbReference type="RuleBase" id="RU280814"/>
    </source>
</evidence>
<keyword evidence="10" id="KW-1185">Reference proteome</keyword>
<evidence type="ECO:0000313" key="10">
    <source>
        <dbReference type="Proteomes" id="UP001152888"/>
    </source>
</evidence>
<dbReference type="InterPro" id="IPR007632">
    <property type="entry name" value="Anoctamin"/>
</dbReference>
<feature type="region of interest" description="Disordered" evidence="7">
    <location>
        <begin position="718"/>
        <end position="740"/>
    </location>
</feature>
<evidence type="ECO:0000256" key="4">
    <source>
        <dbReference type="ARBA" id="ARBA00022989"/>
    </source>
</evidence>
<feature type="compositionally biased region" description="Low complexity" evidence="7">
    <location>
        <begin position="621"/>
        <end position="635"/>
    </location>
</feature>
<evidence type="ECO:0000256" key="1">
    <source>
        <dbReference type="ARBA" id="ARBA00004141"/>
    </source>
</evidence>